<dbReference type="InterPro" id="IPR011032">
    <property type="entry name" value="GroES-like_sf"/>
</dbReference>
<dbReference type="PANTHER" id="PTHR43677:SF1">
    <property type="entry name" value="ACRYLYL-COA REDUCTASE ACUI-RELATED"/>
    <property type="match status" value="1"/>
</dbReference>
<dbReference type="Proteomes" id="UP001153387">
    <property type="component" value="Unassembled WGS sequence"/>
</dbReference>
<dbReference type="RefSeq" id="WP_277566393.1">
    <property type="nucleotide sequence ID" value="NZ_JAPDHZ010000003.1"/>
</dbReference>
<dbReference type="EC" id="1.3.1.95" evidence="2"/>
<dbReference type="Gene3D" id="3.40.50.720">
    <property type="entry name" value="NAD(P)-binding Rossmann-like Domain"/>
    <property type="match status" value="1"/>
</dbReference>
<dbReference type="InterPro" id="IPR013154">
    <property type="entry name" value="ADH-like_N"/>
</dbReference>
<dbReference type="AlphaFoldDB" id="A0A9X4KN40"/>
<dbReference type="GO" id="GO:0043958">
    <property type="term" value="F:acryloyl-CoA reductase (NADH) activity"/>
    <property type="evidence" value="ECO:0007669"/>
    <property type="project" value="UniProtKB-EC"/>
</dbReference>
<dbReference type="EMBL" id="JAPDHZ010000003">
    <property type="protein sequence ID" value="MDG0792615.1"/>
    <property type="molecule type" value="Genomic_DNA"/>
</dbReference>
<dbReference type="InterPro" id="IPR036291">
    <property type="entry name" value="NAD(P)-bd_dom_sf"/>
</dbReference>
<dbReference type="NCBIfam" id="TIGR02823">
    <property type="entry name" value="oxido_YhdH"/>
    <property type="match status" value="1"/>
</dbReference>
<dbReference type="InterPro" id="IPR020843">
    <property type="entry name" value="ER"/>
</dbReference>
<dbReference type="SMART" id="SM00829">
    <property type="entry name" value="PKS_ER"/>
    <property type="match status" value="1"/>
</dbReference>
<dbReference type="InterPro" id="IPR051397">
    <property type="entry name" value="Zn-ADH-like_protein"/>
</dbReference>
<protein>
    <submittedName>
        <fullName evidence="2">Acryloyl-CoA reductase</fullName>
        <ecNumber evidence="2">1.3.1.95</ecNumber>
    </submittedName>
</protein>
<evidence type="ECO:0000313" key="3">
    <source>
        <dbReference type="Proteomes" id="UP001153387"/>
    </source>
</evidence>
<organism evidence="2 3">
    <name type="scientific">Cohnella ginsengisoli</name>
    <dbReference type="NCBI Taxonomy" id="425004"/>
    <lineage>
        <taxon>Bacteria</taxon>
        <taxon>Bacillati</taxon>
        <taxon>Bacillota</taxon>
        <taxon>Bacilli</taxon>
        <taxon>Bacillales</taxon>
        <taxon>Paenibacillaceae</taxon>
        <taxon>Cohnella</taxon>
    </lineage>
</organism>
<dbReference type="SUPFAM" id="SSF50129">
    <property type="entry name" value="GroES-like"/>
    <property type="match status" value="1"/>
</dbReference>
<gene>
    <name evidence="2" type="ORF">OMP38_18325</name>
</gene>
<name>A0A9X4KN40_9BACL</name>
<dbReference type="Pfam" id="PF00107">
    <property type="entry name" value="ADH_zinc_N"/>
    <property type="match status" value="1"/>
</dbReference>
<accession>A0A9X4KN40</accession>
<sequence>MEQYRALVARLSGEEVLSSVERLEIPPLQDGDVRIRVSYSSVNFKDALAVSPRGNVVKRYPHVPGIDLAGTVAASKDARFREGDPVLVTGFGLGVSADGGYAEFAQVPADWVVPLPAGLAAQEAMAFGTAGFTAALSVLRLEEAGLAPGQGPVLVTGATGGVGSVAVSMLAGLGYEVAASSRKADAEAQAFLRGLGASELLPPEALRMPEGKAIARERWAGVVDPVGGPALRDVLGTVRYGGGVALSGFTGGADFAANVYPFILRGVRLLGIDSVLCPMPERLRVWERMAGDLKPAGLLDAIAREATLEELPGALRAILRGEMRGRVIVAIATA</sequence>
<reference evidence="2 3" key="1">
    <citation type="submission" date="2022-10" db="EMBL/GenBank/DDBJ databases">
        <title>Comparative genomic analysis of Cohnella hashimotonis sp. nov., isolated from the International Space Station.</title>
        <authorList>
            <person name="Simpson A."/>
            <person name="Venkateswaran K."/>
        </authorList>
    </citation>
    <scope>NUCLEOTIDE SEQUENCE [LARGE SCALE GENOMIC DNA]</scope>
    <source>
        <strain evidence="2 3">DSM 18997</strain>
    </source>
</reference>
<comment type="caution">
    <text evidence="2">The sequence shown here is derived from an EMBL/GenBank/DDBJ whole genome shotgun (WGS) entry which is preliminary data.</text>
</comment>
<evidence type="ECO:0000313" key="2">
    <source>
        <dbReference type="EMBL" id="MDG0792615.1"/>
    </source>
</evidence>
<dbReference type="Gene3D" id="3.90.180.10">
    <property type="entry name" value="Medium-chain alcohol dehydrogenases, catalytic domain"/>
    <property type="match status" value="1"/>
</dbReference>
<proteinExistence type="predicted"/>
<dbReference type="GO" id="GO:0043957">
    <property type="term" value="F:acryloyl-CoA reductase (NADPH) activity"/>
    <property type="evidence" value="ECO:0007669"/>
    <property type="project" value="TreeGrafter"/>
</dbReference>
<keyword evidence="3" id="KW-1185">Reference proteome</keyword>
<dbReference type="Pfam" id="PF08240">
    <property type="entry name" value="ADH_N"/>
    <property type="match status" value="1"/>
</dbReference>
<evidence type="ECO:0000259" key="1">
    <source>
        <dbReference type="SMART" id="SM00829"/>
    </source>
</evidence>
<dbReference type="InterPro" id="IPR013149">
    <property type="entry name" value="ADH-like_C"/>
</dbReference>
<keyword evidence="2" id="KW-0560">Oxidoreductase</keyword>
<dbReference type="SUPFAM" id="SSF51735">
    <property type="entry name" value="NAD(P)-binding Rossmann-fold domains"/>
    <property type="match status" value="1"/>
</dbReference>
<dbReference type="PANTHER" id="PTHR43677">
    <property type="entry name" value="SHORT-CHAIN DEHYDROGENASE/REDUCTASE"/>
    <property type="match status" value="1"/>
</dbReference>
<dbReference type="InterPro" id="IPR014188">
    <property type="entry name" value="Acrylyl-CoA_reductase_AcuI"/>
</dbReference>
<feature type="domain" description="Enoyl reductase (ER)" evidence="1">
    <location>
        <begin position="18"/>
        <end position="329"/>
    </location>
</feature>